<dbReference type="GO" id="GO:0016763">
    <property type="term" value="F:pentosyltransferase activity"/>
    <property type="evidence" value="ECO:0007669"/>
    <property type="project" value="TreeGrafter"/>
</dbReference>
<keyword evidence="6 8" id="KW-1133">Transmembrane helix</keyword>
<evidence type="ECO:0000256" key="3">
    <source>
        <dbReference type="ARBA" id="ARBA00022676"/>
    </source>
</evidence>
<feature type="transmembrane region" description="Helical" evidence="8">
    <location>
        <begin position="364"/>
        <end position="383"/>
    </location>
</feature>
<dbReference type="STRING" id="1802620.A3D91_01055"/>
<comment type="caution">
    <text evidence="9">The sequence shown here is derived from an EMBL/GenBank/DDBJ whole genome shotgun (WGS) entry which is preliminary data.</text>
</comment>
<proteinExistence type="predicted"/>
<feature type="transmembrane region" description="Helical" evidence="8">
    <location>
        <begin position="155"/>
        <end position="174"/>
    </location>
</feature>
<feature type="transmembrane region" description="Helical" evidence="8">
    <location>
        <begin position="340"/>
        <end position="358"/>
    </location>
</feature>
<evidence type="ECO:0000256" key="1">
    <source>
        <dbReference type="ARBA" id="ARBA00004651"/>
    </source>
</evidence>
<dbReference type="AlphaFoldDB" id="A0A1F4VBZ6"/>
<gene>
    <name evidence="9" type="ORF">A3D91_01055</name>
</gene>
<organism evidence="9 10">
    <name type="scientific">candidate division WWE3 bacterium RIFCSPHIGHO2_02_FULL_38_14</name>
    <dbReference type="NCBI Taxonomy" id="1802620"/>
    <lineage>
        <taxon>Bacteria</taxon>
        <taxon>Katanobacteria</taxon>
    </lineage>
</organism>
<dbReference type="PANTHER" id="PTHR33908">
    <property type="entry name" value="MANNOSYLTRANSFERASE YKCB-RELATED"/>
    <property type="match status" value="1"/>
</dbReference>
<evidence type="ECO:0000256" key="7">
    <source>
        <dbReference type="ARBA" id="ARBA00023136"/>
    </source>
</evidence>
<protein>
    <recommendedName>
        <fullName evidence="11">Glycosyltransferase RgtA/B/C/D-like domain-containing protein</fullName>
    </recommendedName>
</protein>
<feature type="transmembrane region" description="Helical" evidence="8">
    <location>
        <begin position="203"/>
        <end position="221"/>
    </location>
</feature>
<evidence type="ECO:0000256" key="6">
    <source>
        <dbReference type="ARBA" id="ARBA00022989"/>
    </source>
</evidence>
<dbReference type="Proteomes" id="UP000178127">
    <property type="component" value="Unassembled WGS sequence"/>
</dbReference>
<keyword evidence="4" id="KW-0808">Transferase</keyword>
<feature type="transmembrane region" description="Helical" evidence="8">
    <location>
        <begin position="228"/>
        <end position="249"/>
    </location>
</feature>
<dbReference type="GO" id="GO:0009103">
    <property type="term" value="P:lipopolysaccharide biosynthetic process"/>
    <property type="evidence" value="ECO:0007669"/>
    <property type="project" value="UniProtKB-ARBA"/>
</dbReference>
<keyword evidence="2" id="KW-1003">Cell membrane</keyword>
<comment type="subcellular location">
    <subcellularLocation>
        <location evidence="1">Cell membrane</location>
        <topology evidence="1">Multi-pass membrane protein</topology>
    </subcellularLocation>
</comment>
<sequence>MHILSKKWLLLGLFVILFFVTRIPRLNNDTINPDGVNWHFRTEQFIVGLKFRQFERTYQHYHPGVTLMWISGVPIEFYKQLNPAEVVYSQFNFSTYDYIAKLSLVLVQFFLSLVTIYLLNRVLSVLYSKHSLLLSIVSVVLFSIEPFFIGNSRLYHLDILLALFLFDGLLFTILHLREFKWIYAVLSGLFLSLAFLTKTLGLGGILFYIIFGGLFAFKTYGKREALKYLFSVLAPFLIFTFLLFPALWVKPLEVIMELYKEGERVGVRKGHGQIILGEYTRDGGLFFYPLVLLMKVTPFLLAGVFIFTGLVARNNLIKKNNTILNLIKSVFKSTNLSNPVIYLSVLYLGYILVMTYPTKKLDRYMIPVFPYLSLISVLGFYSVRNYLNKYTLITLLAVSAIVFYTIPLANLYPYYFLYTSPVFGSSQNANSILAQKPFGIGIYDLKDFIRDNYAAVYGDEPKLGFIDIKPMKSIYSNSKIFDIREISSSKIDLLILGVNEEFPEKVLDSDIKWVKDKVLFINGLEYWRVYVKEN</sequence>
<feature type="transmembrane region" description="Helical" evidence="8">
    <location>
        <begin position="131"/>
        <end position="149"/>
    </location>
</feature>
<feature type="transmembrane region" description="Helical" evidence="8">
    <location>
        <begin position="286"/>
        <end position="312"/>
    </location>
</feature>
<name>A0A1F4VBZ6_UNCKA</name>
<evidence type="ECO:0000256" key="8">
    <source>
        <dbReference type="SAM" id="Phobius"/>
    </source>
</evidence>
<evidence type="ECO:0000256" key="4">
    <source>
        <dbReference type="ARBA" id="ARBA00022679"/>
    </source>
</evidence>
<evidence type="ECO:0000313" key="10">
    <source>
        <dbReference type="Proteomes" id="UP000178127"/>
    </source>
</evidence>
<keyword evidence="7 8" id="KW-0472">Membrane</keyword>
<feature type="transmembrane region" description="Helical" evidence="8">
    <location>
        <begin position="98"/>
        <end position="119"/>
    </location>
</feature>
<dbReference type="PANTHER" id="PTHR33908:SF11">
    <property type="entry name" value="MEMBRANE PROTEIN"/>
    <property type="match status" value="1"/>
</dbReference>
<accession>A0A1F4VBZ6</accession>
<feature type="transmembrane region" description="Helical" evidence="8">
    <location>
        <begin position="181"/>
        <end position="197"/>
    </location>
</feature>
<keyword evidence="3" id="KW-0328">Glycosyltransferase</keyword>
<reference evidence="9 10" key="1">
    <citation type="journal article" date="2016" name="Nat. Commun.">
        <title>Thousands of microbial genomes shed light on interconnected biogeochemical processes in an aquifer system.</title>
        <authorList>
            <person name="Anantharaman K."/>
            <person name="Brown C.T."/>
            <person name="Hug L.A."/>
            <person name="Sharon I."/>
            <person name="Castelle C.J."/>
            <person name="Probst A.J."/>
            <person name="Thomas B.C."/>
            <person name="Singh A."/>
            <person name="Wilkins M.J."/>
            <person name="Karaoz U."/>
            <person name="Brodie E.L."/>
            <person name="Williams K.H."/>
            <person name="Hubbard S.S."/>
            <person name="Banfield J.F."/>
        </authorList>
    </citation>
    <scope>NUCLEOTIDE SEQUENCE [LARGE SCALE GENOMIC DNA]</scope>
</reference>
<evidence type="ECO:0008006" key="11">
    <source>
        <dbReference type="Google" id="ProtNLM"/>
    </source>
</evidence>
<evidence type="ECO:0000256" key="5">
    <source>
        <dbReference type="ARBA" id="ARBA00022692"/>
    </source>
</evidence>
<evidence type="ECO:0000256" key="2">
    <source>
        <dbReference type="ARBA" id="ARBA00022475"/>
    </source>
</evidence>
<evidence type="ECO:0000313" key="9">
    <source>
        <dbReference type="EMBL" id="OGC54470.1"/>
    </source>
</evidence>
<dbReference type="EMBL" id="MEVD01000003">
    <property type="protein sequence ID" value="OGC54470.1"/>
    <property type="molecule type" value="Genomic_DNA"/>
</dbReference>
<dbReference type="GO" id="GO:0005886">
    <property type="term" value="C:plasma membrane"/>
    <property type="evidence" value="ECO:0007669"/>
    <property type="project" value="UniProtKB-SubCell"/>
</dbReference>
<keyword evidence="5 8" id="KW-0812">Transmembrane</keyword>
<feature type="transmembrane region" description="Helical" evidence="8">
    <location>
        <begin position="390"/>
        <end position="415"/>
    </location>
</feature>
<dbReference type="InterPro" id="IPR050297">
    <property type="entry name" value="LipidA_mod_glycosyltrf_83"/>
</dbReference>